<reference evidence="2" key="2">
    <citation type="submission" date="2020-11" db="EMBL/GenBank/DDBJ databases">
        <authorList>
            <consortium name="DOE Joint Genome Institute"/>
            <person name="Kuo A."/>
            <person name="Miyauchi S."/>
            <person name="Kiss E."/>
            <person name="Drula E."/>
            <person name="Kohler A."/>
            <person name="Sanchez-Garcia M."/>
            <person name="Andreopoulos B."/>
            <person name="Barry K.W."/>
            <person name="Bonito G."/>
            <person name="Buee M."/>
            <person name="Carver A."/>
            <person name="Chen C."/>
            <person name="Cichocki N."/>
            <person name="Clum A."/>
            <person name="Culley D."/>
            <person name="Crous P.W."/>
            <person name="Fauchery L."/>
            <person name="Girlanda M."/>
            <person name="Hayes R."/>
            <person name="Keri Z."/>
            <person name="Labutti K."/>
            <person name="Lipzen A."/>
            <person name="Lombard V."/>
            <person name="Magnuson J."/>
            <person name="Maillard F."/>
            <person name="Morin E."/>
            <person name="Murat C."/>
            <person name="Nolan M."/>
            <person name="Ohm R."/>
            <person name="Pangilinan J."/>
            <person name="Pereira M."/>
            <person name="Perotto S."/>
            <person name="Peter M."/>
            <person name="Riley R."/>
            <person name="Sitrit Y."/>
            <person name="Stielow B."/>
            <person name="Szollosi G."/>
            <person name="Zifcakova L."/>
            <person name="Stursova M."/>
            <person name="Spatafora J.W."/>
            <person name="Tedersoo L."/>
            <person name="Vaario L.-M."/>
            <person name="Yamada A."/>
            <person name="Yan M."/>
            <person name="Wang P."/>
            <person name="Xu J."/>
            <person name="Bruns T."/>
            <person name="Baldrian P."/>
            <person name="Vilgalys R."/>
            <person name="Henrissat B."/>
            <person name="Grigoriev I.V."/>
            <person name="Hibbett D."/>
            <person name="Nagy L.G."/>
            <person name="Martin F.M."/>
        </authorList>
    </citation>
    <scope>NUCLEOTIDE SEQUENCE</scope>
    <source>
        <strain evidence="2">UH-Tt-Lm1</strain>
    </source>
</reference>
<dbReference type="Proteomes" id="UP000736335">
    <property type="component" value="Unassembled WGS sequence"/>
</dbReference>
<feature type="compositionally biased region" description="Basic and acidic residues" evidence="1">
    <location>
        <begin position="55"/>
        <end position="69"/>
    </location>
</feature>
<dbReference type="AlphaFoldDB" id="A0A9P6HIB8"/>
<gene>
    <name evidence="2" type="ORF">BJ322DRAFT_1019411</name>
</gene>
<reference evidence="2" key="1">
    <citation type="journal article" date="2020" name="Nat. Commun.">
        <title>Large-scale genome sequencing of mycorrhizal fungi provides insights into the early evolution of symbiotic traits.</title>
        <authorList>
            <person name="Miyauchi S."/>
            <person name="Kiss E."/>
            <person name="Kuo A."/>
            <person name="Drula E."/>
            <person name="Kohler A."/>
            <person name="Sanchez-Garcia M."/>
            <person name="Morin E."/>
            <person name="Andreopoulos B."/>
            <person name="Barry K.W."/>
            <person name="Bonito G."/>
            <person name="Buee M."/>
            <person name="Carver A."/>
            <person name="Chen C."/>
            <person name="Cichocki N."/>
            <person name="Clum A."/>
            <person name="Culley D."/>
            <person name="Crous P.W."/>
            <person name="Fauchery L."/>
            <person name="Girlanda M."/>
            <person name="Hayes R.D."/>
            <person name="Keri Z."/>
            <person name="LaButti K."/>
            <person name="Lipzen A."/>
            <person name="Lombard V."/>
            <person name="Magnuson J."/>
            <person name="Maillard F."/>
            <person name="Murat C."/>
            <person name="Nolan M."/>
            <person name="Ohm R.A."/>
            <person name="Pangilinan J."/>
            <person name="Pereira M.F."/>
            <person name="Perotto S."/>
            <person name="Peter M."/>
            <person name="Pfister S."/>
            <person name="Riley R."/>
            <person name="Sitrit Y."/>
            <person name="Stielow J.B."/>
            <person name="Szollosi G."/>
            <person name="Zifcakova L."/>
            <person name="Stursova M."/>
            <person name="Spatafora J.W."/>
            <person name="Tedersoo L."/>
            <person name="Vaario L.M."/>
            <person name="Yamada A."/>
            <person name="Yan M."/>
            <person name="Wang P."/>
            <person name="Xu J."/>
            <person name="Bruns T."/>
            <person name="Baldrian P."/>
            <person name="Vilgalys R."/>
            <person name="Dunand C."/>
            <person name="Henrissat B."/>
            <person name="Grigoriev I.V."/>
            <person name="Hibbett D."/>
            <person name="Nagy L.G."/>
            <person name="Martin F.M."/>
        </authorList>
    </citation>
    <scope>NUCLEOTIDE SEQUENCE</scope>
    <source>
        <strain evidence="2">UH-Tt-Lm1</strain>
    </source>
</reference>
<feature type="compositionally biased region" description="Low complexity" evidence="1">
    <location>
        <begin position="283"/>
        <end position="296"/>
    </location>
</feature>
<accession>A0A9P6HIB8</accession>
<organism evidence="2 3">
    <name type="scientific">Thelephora terrestris</name>
    <dbReference type="NCBI Taxonomy" id="56493"/>
    <lineage>
        <taxon>Eukaryota</taxon>
        <taxon>Fungi</taxon>
        <taxon>Dikarya</taxon>
        <taxon>Basidiomycota</taxon>
        <taxon>Agaricomycotina</taxon>
        <taxon>Agaricomycetes</taxon>
        <taxon>Thelephorales</taxon>
        <taxon>Thelephoraceae</taxon>
        <taxon>Thelephora</taxon>
    </lineage>
</organism>
<feature type="region of interest" description="Disordered" evidence="1">
    <location>
        <begin position="32"/>
        <end position="109"/>
    </location>
</feature>
<evidence type="ECO:0000313" key="3">
    <source>
        <dbReference type="Proteomes" id="UP000736335"/>
    </source>
</evidence>
<name>A0A9P6HIB8_9AGAM</name>
<feature type="compositionally biased region" description="Basic and acidic residues" evidence="1">
    <location>
        <begin position="83"/>
        <end position="94"/>
    </location>
</feature>
<evidence type="ECO:0000256" key="1">
    <source>
        <dbReference type="SAM" id="MobiDB-lite"/>
    </source>
</evidence>
<dbReference type="EMBL" id="WIUZ02000005">
    <property type="protein sequence ID" value="KAF9786830.1"/>
    <property type="molecule type" value="Genomic_DNA"/>
</dbReference>
<feature type="compositionally biased region" description="Polar residues" evidence="1">
    <location>
        <begin position="230"/>
        <end position="240"/>
    </location>
</feature>
<evidence type="ECO:0000313" key="2">
    <source>
        <dbReference type="EMBL" id="KAF9786830.1"/>
    </source>
</evidence>
<proteinExistence type="predicted"/>
<feature type="region of interest" description="Disordered" evidence="1">
    <location>
        <begin position="208"/>
        <end position="310"/>
    </location>
</feature>
<comment type="caution">
    <text evidence="2">The sequence shown here is derived from an EMBL/GenBank/DDBJ whole genome shotgun (WGS) entry which is preliminary data.</text>
</comment>
<feature type="compositionally biased region" description="Basic and acidic residues" evidence="1">
    <location>
        <begin position="241"/>
        <end position="255"/>
    </location>
</feature>
<sequence>MACQCAAKPHVNLEVYYEEVWPTQRPTKSMGLYCGHEEPEGASETFSKRRRGPYKGKDKEAFPLTEFHHTSRKSKKFPAKLAKSTDLDHSEDIRVTSTTPVPPQTPTMSTAKGKEVILSSPPPPIFGPPQFVVAPGSSHIETMSTARGNGVILSSPPPPIFGPPQVVVAPGPSQTKRIPVASGSRVMLSSPPPPIFGLPVVVVPEQSNSQSLPMAPGNGIPFSNPPPPATNRSSPATPEPSQDRPEASNKAETTQKKGVVHTQTGDRLPKYYTSPIVVPPKITPITSATTSTASPESPEPVKPTKKAKTSWKAVLLDEWVKTKKGSAAEFEAKWNGMTSWTDAKRRGGGTKKKTK</sequence>
<keyword evidence="3" id="KW-1185">Reference proteome</keyword>
<protein>
    <submittedName>
        <fullName evidence="2">Uncharacterized protein</fullName>
    </submittedName>
</protein>